<evidence type="ECO:0000313" key="1">
    <source>
        <dbReference type="EMBL" id="MBC5677242.1"/>
    </source>
</evidence>
<sequence>MEKDHFKDRTADCRRRSMIHPGDCVFICTKNRQRDAKDIQDLNLIKVSRNLTRQEDHPRGQKVQGTDVVTGQKLVGRVVYLTTDGSYIRTAHGDLTIQEWRNYHHKKK</sequence>
<dbReference type="RefSeq" id="WP_024727413.1">
    <property type="nucleotide sequence ID" value="NZ_JACOOS010000005.1"/>
</dbReference>
<dbReference type="Pfam" id="PF09962">
    <property type="entry name" value="DUF2196"/>
    <property type="match status" value="1"/>
</dbReference>
<name>A0ABR7FPW0_9FIRM</name>
<protein>
    <submittedName>
        <fullName evidence="1">DUF2196 domain-containing protein</fullName>
    </submittedName>
</protein>
<organism evidence="1 2">
    <name type="scientific">Anaerostipes hominis</name>
    <name type="common">ex Liu et al. 2021</name>
    <dbReference type="NCBI Taxonomy" id="2763018"/>
    <lineage>
        <taxon>Bacteria</taxon>
        <taxon>Bacillati</taxon>
        <taxon>Bacillota</taxon>
        <taxon>Clostridia</taxon>
        <taxon>Lachnospirales</taxon>
        <taxon>Lachnospiraceae</taxon>
        <taxon>Anaerostipes</taxon>
    </lineage>
</organism>
<evidence type="ECO:0000313" key="2">
    <source>
        <dbReference type="Proteomes" id="UP000635828"/>
    </source>
</evidence>
<gene>
    <name evidence="1" type="ORF">H8S22_06350</name>
</gene>
<accession>A0ABR7FPW0</accession>
<proteinExistence type="predicted"/>
<comment type="caution">
    <text evidence="1">The sequence shown here is derived from an EMBL/GenBank/DDBJ whole genome shotgun (WGS) entry which is preliminary data.</text>
</comment>
<dbReference type="EMBL" id="JACOOS010000005">
    <property type="protein sequence ID" value="MBC5677242.1"/>
    <property type="molecule type" value="Genomic_DNA"/>
</dbReference>
<dbReference type="Proteomes" id="UP000635828">
    <property type="component" value="Unassembled WGS sequence"/>
</dbReference>
<keyword evidence="2" id="KW-1185">Reference proteome</keyword>
<reference evidence="1 2" key="1">
    <citation type="submission" date="2020-08" db="EMBL/GenBank/DDBJ databases">
        <title>Genome public.</title>
        <authorList>
            <person name="Liu C."/>
            <person name="Sun Q."/>
        </authorList>
    </citation>
    <scope>NUCLEOTIDE SEQUENCE [LARGE SCALE GENOMIC DNA]</scope>
    <source>
        <strain evidence="1 2">NSJ-7</strain>
    </source>
</reference>
<dbReference type="InterPro" id="IPR019240">
    <property type="entry name" value="DUF2196"/>
</dbReference>